<dbReference type="EMBL" id="KN847045">
    <property type="protein sequence ID" value="KIW24302.1"/>
    <property type="molecule type" value="Genomic_DNA"/>
</dbReference>
<dbReference type="PANTHER" id="PTHR39596">
    <property type="match status" value="1"/>
</dbReference>
<organism evidence="3 4">
    <name type="scientific">Cladophialophora immunda</name>
    <dbReference type="NCBI Taxonomy" id="569365"/>
    <lineage>
        <taxon>Eukaryota</taxon>
        <taxon>Fungi</taxon>
        <taxon>Dikarya</taxon>
        <taxon>Ascomycota</taxon>
        <taxon>Pezizomycotina</taxon>
        <taxon>Eurotiomycetes</taxon>
        <taxon>Chaetothyriomycetidae</taxon>
        <taxon>Chaetothyriales</taxon>
        <taxon>Herpotrichiellaceae</taxon>
        <taxon>Cladophialophora</taxon>
    </lineage>
</organism>
<dbReference type="PANTHER" id="PTHR39596:SF3">
    <property type="entry name" value="HETEROKARYON INCOMPATIBILITY DOMAIN-CONTAINING PROTEIN"/>
    <property type="match status" value="1"/>
</dbReference>
<accession>A0A0D2AHD2</accession>
<evidence type="ECO:0000313" key="3">
    <source>
        <dbReference type="EMBL" id="KIW24302.1"/>
    </source>
</evidence>
<feature type="compositionally biased region" description="Polar residues" evidence="1">
    <location>
        <begin position="46"/>
        <end position="65"/>
    </location>
</feature>
<dbReference type="AlphaFoldDB" id="A0A0D2AHD2"/>
<evidence type="ECO:0000313" key="4">
    <source>
        <dbReference type="Proteomes" id="UP000054466"/>
    </source>
</evidence>
<protein>
    <recommendedName>
        <fullName evidence="2">Heterokaryon incompatibility domain-containing protein</fullName>
    </recommendedName>
</protein>
<sequence length="830" mass="93436">MDHIAPPTNPHRPHLVTKVPYISPGNLAFDRGSFSKFPVRAGWEIAQSSGGENPSGPDHSSSPGLSTKCEEEIATILQEWCFLGFMWEVFATSGIHIDFEDFKEDIVPSCTTKAVDSGRLSCWPSQSLTTKKLPQYIRRWEEVSRIRDFQDIEKRRAVGDHLSTIFAAVFQFLNDIEDLITKSRGIGNSSTNNSTVDCTRLGLMHACCVLCVTTLFAVFSRSLYSGWVTSLPRRPRSVLNPERMLRAGWCISEVSRLLNEGTDEVTLWFLGTMDRWTLGKRHDLGRCSQSHCAYDAIDEAEYVTRHYHGCSGCEFVDLGLSGRNLINSIVRKDRIPGITVHLQIDRADPTVLAEPLDVREQNKDHRLSSRFMKTNASLKKYQAYVAISHVWSDGLGNRNANAIPLCQLCRLQRQVNALFDASNHPVPFWIDTICVPLEQPERNQAIIAMRRIYTEATKVLVVDNVLSEVSSTESLTNLILRVRASTWMTRLWTYHEARLARSLHYQFRDKPLTVDEMLAQHKKAVGPVCASEDPVIQLRMLNLNPLVAYNVDHVTRVQKFASTVRSNDPRQEDAVALAHVTSHIRWRRTSRPIDEAICLAGVMNRRFDDLVVLDTGSERIKQLVSTLRGVPTDILFVDRPRIEEEGCRWMTSTFLGDEQAKVLMDPARRGTPSKDGLLVRMPCVVLEPGNMGRCENVDVEGGSECIYISQKASRLPNPYPHPNGERTWRVTVSPSPSESITRGPSESPSCRWHILRSASLVLVLQQSLTDSKLKQVRAVVASVKRTRIPDGLVFCRYEFQASVQLVSRRVEGGAVTKLKMYPSGKNLCVG</sequence>
<name>A0A0D2AHD2_9EURO</name>
<dbReference type="VEuPathDB" id="FungiDB:PV07_10029"/>
<dbReference type="RefSeq" id="XP_016244518.1">
    <property type="nucleotide sequence ID" value="XM_016397327.1"/>
</dbReference>
<gene>
    <name evidence="3" type="ORF">PV07_10029</name>
</gene>
<proteinExistence type="predicted"/>
<feature type="domain" description="Heterokaryon incompatibility" evidence="2">
    <location>
        <begin position="384"/>
        <end position="462"/>
    </location>
</feature>
<evidence type="ECO:0000259" key="2">
    <source>
        <dbReference type="Pfam" id="PF06985"/>
    </source>
</evidence>
<dbReference type="GeneID" id="27349223"/>
<dbReference type="STRING" id="569365.A0A0D2AHD2"/>
<keyword evidence="4" id="KW-1185">Reference proteome</keyword>
<dbReference type="OrthoDB" id="2426273at2759"/>
<dbReference type="InterPro" id="IPR010730">
    <property type="entry name" value="HET"/>
</dbReference>
<dbReference type="Proteomes" id="UP000054466">
    <property type="component" value="Unassembled WGS sequence"/>
</dbReference>
<evidence type="ECO:0000256" key="1">
    <source>
        <dbReference type="SAM" id="MobiDB-lite"/>
    </source>
</evidence>
<dbReference type="Pfam" id="PF06985">
    <property type="entry name" value="HET"/>
    <property type="match status" value="1"/>
</dbReference>
<dbReference type="HOGENOM" id="CLU_009388_3_0_1"/>
<reference evidence="3 4" key="1">
    <citation type="submission" date="2015-01" db="EMBL/GenBank/DDBJ databases">
        <title>The Genome Sequence of Cladophialophora immunda CBS83496.</title>
        <authorList>
            <consortium name="The Broad Institute Genomics Platform"/>
            <person name="Cuomo C."/>
            <person name="de Hoog S."/>
            <person name="Gorbushina A."/>
            <person name="Stielow B."/>
            <person name="Teixiera M."/>
            <person name="Abouelleil A."/>
            <person name="Chapman S.B."/>
            <person name="Priest M."/>
            <person name="Young S.K."/>
            <person name="Wortman J."/>
            <person name="Nusbaum C."/>
            <person name="Birren B."/>
        </authorList>
    </citation>
    <scope>NUCLEOTIDE SEQUENCE [LARGE SCALE GENOMIC DNA]</scope>
    <source>
        <strain evidence="3 4">CBS 83496</strain>
    </source>
</reference>
<feature type="region of interest" description="Disordered" evidence="1">
    <location>
        <begin position="46"/>
        <end position="66"/>
    </location>
</feature>